<organism evidence="2 3">
    <name type="scientific">Nocardia bovistercoris</name>
    <dbReference type="NCBI Taxonomy" id="2785916"/>
    <lineage>
        <taxon>Bacteria</taxon>
        <taxon>Bacillati</taxon>
        <taxon>Actinomycetota</taxon>
        <taxon>Actinomycetes</taxon>
        <taxon>Mycobacteriales</taxon>
        <taxon>Nocardiaceae</taxon>
        <taxon>Nocardia</taxon>
    </lineage>
</organism>
<evidence type="ECO:0000313" key="2">
    <source>
        <dbReference type="EMBL" id="MBH0775628.1"/>
    </source>
</evidence>
<dbReference type="EMBL" id="JADMLG010000002">
    <property type="protein sequence ID" value="MBH0775628.1"/>
    <property type="molecule type" value="Genomic_DNA"/>
</dbReference>
<protein>
    <submittedName>
        <fullName evidence="2">Uncharacterized protein</fullName>
    </submittedName>
</protein>
<evidence type="ECO:0000313" key="3">
    <source>
        <dbReference type="Proteomes" id="UP000655751"/>
    </source>
</evidence>
<dbReference type="RefSeq" id="WP_196147980.1">
    <property type="nucleotide sequence ID" value="NZ_JADMLG010000002.1"/>
</dbReference>
<sequence>MLFDIRTIVAGLLGSYGVVLIVMGLVDYTADQQAKTGDVNVNLWAGIGMAVVALAFLAWALLRPVRVPPTTDIPKSDEDSVE</sequence>
<keyword evidence="1" id="KW-0472">Membrane</keyword>
<reference evidence="2" key="1">
    <citation type="submission" date="2020-11" db="EMBL/GenBank/DDBJ databases">
        <title>Nocardia NEAU-351.nov., a novel actinomycete isolated from the cow dung.</title>
        <authorList>
            <person name="Zhang X."/>
        </authorList>
    </citation>
    <scope>NUCLEOTIDE SEQUENCE</scope>
    <source>
        <strain evidence="2">NEAU-351</strain>
    </source>
</reference>
<keyword evidence="1" id="KW-0812">Transmembrane</keyword>
<gene>
    <name evidence="2" type="ORF">IT779_04905</name>
</gene>
<evidence type="ECO:0000256" key="1">
    <source>
        <dbReference type="SAM" id="Phobius"/>
    </source>
</evidence>
<comment type="caution">
    <text evidence="2">The sequence shown here is derived from an EMBL/GenBank/DDBJ whole genome shotgun (WGS) entry which is preliminary data.</text>
</comment>
<feature type="transmembrane region" description="Helical" evidence="1">
    <location>
        <begin position="41"/>
        <end position="62"/>
    </location>
</feature>
<feature type="transmembrane region" description="Helical" evidence="1">
    <location>
        <begin position="7"/>
        <end position="26"/>
    </location>
</feature>
<proteinExistence type="predicted"/>
<keyword evidence="3" id="KW-1185">Reference proteome</keyword>
<name>A0A931N2L1_9NOCA</name>
<dbReference type="Proteomes" id="UP000655751">
    <property type="component" value="Unassembled WGS sequence"/>
</dbReference>
<dbReference type="AlphaFoldDB" id="A0A931N2L1"/>
<accession>A0A931N2L1</accession>
<keyword evidence="1" id="KW-1133">Transmembrane helix</keyword>